<evidence type="ECO:0000256" key="1">
    <source>
        <dbReference type="SAM" id="MobiDB-lite"/>
    </source>
</evidence>
<reference evidence="2 3" key="1">
    <citation type="journal article" date="2017" name="Mol. Plant">
        <title>The Genome of Medicinal Plant Macleaya cordata Provides New Insights into Benzylisoquinoline Alkaloids Metabolism.</title>
        <authorList>
            <person name="Liu X."/>
            <person name="Liu Y."/>
            <person name="Huang P."/>
            <person name="Ma Y."/>
            <person name="Qing Z."/>
            <person name="Tang Q."/>
            <person name="Cao H."/>
            <person name="Cheng P."/>
            <person name="Zheng Y."/>
            <person name="Yuan Z."/>
            <person name="Zhou Y."/>
            <person name="Liu J."/>
            <person name="Tang Z."/>
            <person name="Zhuo Y."/>
            <person name="Zhang Y."/>
            <person name="Yu L."/>
            <person name="Huang J."/>
            <person name="Yang P."/>
            <person name="Peng Q."/>
            <person name="Zhang J."/>
            <person name="Jiang W."/>
            <person name="Zhang Z."/>
            <person name="Lin K."/>
            <person name="Ro D.K."/>
            <person name="Chen X."/>
            <person name="Xiong X."/>
            <person name="Shang Y."/>
            <person name="Huang S."/>
            <person name="Zeng J."/>
        </authorList>
    </citation>
    <scope>NUCLEOTIDE SEQUENCE [LARGE SCALE GENOMIC DNA]</scope>
    <source>
        <strain evidence="3">cv. BLH2017</strain>
        <tissue evidence="2">Root</tissue>
    </source>
</reference>
<proteinExistence type="predicted"/>
<comment type="caution">
    <text evidence="2">The sequence shown here is derived from an EMBL/GenBank/DDBJ whole genome shotgun (WGS) entry which is preliminary data.</text>
</comment>
<dbReference type="FunCoup" id="A0A200QD63">
    <property type="interactions" value="272"/>
</dbReference>
<evidence type="ECO:0000313" key="2">
    <source>
        <dbReference type="EMBL" id="OVA08342.1"/>
    </source>
</evidence>
<organism evidence="2 3">
    <name type="scientific">Macleaya cordata</name>
    <name type="common">Five-seeded plume-poppy</name>
    <name type="synonym">Bocconia cordata</name>
    <dbReference type="NCBI Taxonomy" id="56857"/>
    <lineage>
        <taxon>Eukaryota</taxon>
        <taxon>Viridiplantae</taxon>
        <taxon>Streptophyta</taxon>
        <taxon>Embryophyta</taxon>
        <taxon>Tracheophyta</taxon>
        <taxon>Spermatophyta</taxon>
        <taxon>Magnoliopsida</taxon>
        <taxon>Ranunculales</taxon>
        <taxon>Papaveraceae</taxon>
        <taxon>Papaveroideae</taxon>
        <taxon>Macleaya</taxon>
    </lineage>
</organism>
<name>A0A200QD63_MACCD</name>
<keyword evidence="3" id="KW-1185">Reference proteome</keyword>
<sequence>MAYDEATPNQTSTHHLTHSHHHHHHQHHKSSNFRWSTRRRLLGGRRRKVPSVRLGGEKKPRRGLLIASLFRRIRLKWLKLQYSCMLKKLKDVYYSMVKDLIEAGTTLESIQQRIMTETYFSVPVMGAPSAGIASYVGPRYSNRVRSQN</sequence>
<dbReference type="PANTHER" id="PTHR34788:SF4">
    <property type="entry name" value="F15I1.22"/>
    <property type="match status" value="1"/>
</dbReference>
<feature type="compositionally biased region" description="Basic residues" evidence="1">
    <location>
        <begin position="15"/>
        <end position="35"/>
    </location>
</feature>
<dbReference type="EMBL" id="MVGT01002328">
    <property type="protein sequence ID" value="OVA08342.1"/>
    <property type="molecule type" value="Genomic_DNA"/>
</dbReference>
<dbReference type="OMA" id="KIVSHAN"/>
<accession>A0A200QD63</accession>
<dbReference type="OrthoDB" id="1937329at2759"/>
<protein>
    <submittedName>
        <fullName evidence="2">Uncharacterized protein</fullName>
    </submittedName>
</protein>
<dbReference type="PANTHER" id="PTHR34788">
    <property type="entry name" value="F15I1.22"/>
    <property type="match status" value="1"/>
</dbReference>
<dbReference type="AlphaFoldDB" id="A0A200QD63"/>
<dbReference type="InParanoid" id="A0A200QD63"/>
<gene>
    <name evidence="2" type="ORF">BVC80_209g66</name>
</gene>
<dbReference type="Proteomes" id="UP000195402">
    <property type="component" value="Unassembled WGS sequence"/>
</dbReference>
<evidence type="ECO:0000313" key="3">
    <source>
        <dbReference type="Proteomes" id="UP000195402"/>
    </source>
</evidence>
<feature type="region of interest" description="Disordered" evidence="1">
    <location>
        <begin position="1"/>
        <end position="35"/>
    </location>
</feature>